<evidence type="ECO:0000256" key="4">
    <source>
        <dbReference type="ARBA" id="ARBA00023239"/>
    </source>
</evidence>
<keyword evidence="3" id="KW-0520">NAD</keyword>
<evidence type="ECO:0000256" key="3">
    <source>
        <dbReference type="ARBA" id="ARBA00023027"/>
    </source>
</evidence>
<evidence type="ECO:0000259" key="6">
    <source>
        <dbReference type="Pfam" id="PF01370"/>
    </source>
</evidence>
<keyword evidence="2" id="KW-0210">Decarboxylase</keyword>
<evidence type="ECO:0000313" key="7">
    <source>
        <dbReference type="EMBL" id="MBD7895787.1"/>
    </source>
</evidence>
<gene>
    <name evidence="7" type="ORF">H9564_08895</name>
</gene>
<evidence type="ECO:0000256" key="1">
    <source>
        <dbReference type="ARBA" id="ARBA00001911"/>
    </source>
</evidence>
<evidence type="ECO:0000256" key="5">
    <source>
        <dbReference type="SAM" id="Phobius"/>
    </source>
</evidence>
<dbReference type="Gene3D" id="3.40.50.720">
    <property type="entry name" value="NAD(P)-binding Rossmann-like Domain"/>
    <property type="match status" value="1"/>
</dbReference>
<evidence type="ECO:0000256" key="2">
    <source>
        <dbReference type="ARBA" id="ARBA00022793"/>
    </source>
</evidence>
<evidence type="ECO:0000313" key="8">
    <source>
        <dbReference type="Proteomes" id="UP000616837"/>
    </source>
</evidence>
<keyword evidence="4" id="KW-0456">Lyase</keyword>
<feature type="transmembrane region" description="Helical" evidence="5">
    <location>
        <begin position="29"/>
        <end position="49"/>
    </location>
</feature>
<keyword evidence="5" id="KW-0472">Membrane</keyword>
<dbReference type="InterPro" id="IPR001509">
    <property type="entry name" value="Epimerase_deHydtase"/>
</dbReference>
<dbReference type="PANTHER" id="PTHR43078:SF6">
    <property type="entry name" value="UDP-GLUCURONIC ACID DECARBOXYLASE 1"/>
    <property type="match status" value="1"/>
</dbReference>
<protein>
    <submittedName>
        <fullName evidence="7">NAD-dependent epimerase/dehydratase family protein</fullName>
    </submittedName>
</protein>
<dbReference type="PANTHER" id="PTHR43078">
    <property type="entry name" value="UDP-GLUCURONIC ACID DECARBOXYLASE-RELATED"/>
    <property type="match status" value="1"/>
</dbReference>
<comment type="caution">
    <text evidence="7">The sequence shown here is derived from an EMBL/GenBank/DDBJ whole genome shotgun (WGS) entry which is preliminary data.</text>
</comment>
<accession>A0ABR8PES5</accession>
<name>A0ABR8PES5_9LACO</name>
<proteinExistence type="predicted"/>
<dbReference type="EMBL" id="JACSQW010000040">
    <property type="protein sequence ID" value="MBD7895787.1"/>
    <property type="molecule type" value="Genomic_DNA"/>
</dbReference>
<reference evidence="7 8" key="1">
    <citation type="submission" date="2020-08" db="EMBL/GenBank/DDBJ databases">
        <title>A Genomic Blueprint of the Chicken Gut Microbiome.</title>
        <authorList>
            <person name="Gilroy R."/>
            <person name="Ravi A."/>
            <person name="Getino M."/>
            <person name="Pursley I."/>
            <person name="Horton D.L."/>
            <person name="Alikhan N.-F."/>
            <person name="Baker D."/>
            <person name="Gharbi K."/>
            <person name="Hall N."/>
            <person name="Watson M."/>
            <person name="Adriaenssens E.M."/>
            <person name="Foster-Nyarko E."/>
            <person name="Jarju S."/>
            <person name="Secka A."/>
            <person name="Antonio M."/>
            <person name="Oren A."/>
            <person name="Chaudhuri R."/>
            <person name="La Ragione R.M."/>
            <person name="Hildebrand F."/>
            <person name="Pallen M.J."/>
        </authorList>
    </citation>
    <scope>NUCLEOTIDE SEQUENCE [LARGE SCALE GENOMIC DNA]</scope>
    <source>
        <strain evidence="7 8">Sa3CUN2</strain>
    </source>
</reference>
<keyword evidence="8" id="KW-1185">Reference proteome</keyword>
<dbReference type="InterPro" id="IPR036291">
    <property type="entry name" value="NAD(P)-bd_dom_sf"/>
</dbReference>
<sequence length="342" mass="38561">MSKRSENYLRLIKIAIDTNNLKKFSGSSVLVTGGTGLIGTSIVDIFIYLNEKLNKNIDIFVASRNYEHLVKRFGDVCEKEYFHFVKYDATKKINFNFQVDYIIQGASNANPNLYIKKPVETLMGNIFGLNNILDYALRQKTKRVVYISSSEVYGNKPEGRNKLINEEDFGLVDKLNPRFSYTNGKRAAENLCIDYAYEYGIESVIIRPGHIYSSNISKGDNRAATDFLRCAYEDRTIEMYSSGNQLRSYCHAIDCASAIIFSLINGKNCQAYNVSNKDSVVTIRQFAKEVARIGQVNLICGKVNDSNGMEYSALDSSKLENLGWHAVVNLREGIKEAIADLN</sequence>
<dbReference type="InterPro" id="IPR044516">
    <property type="entry name" value="UXS-like"/>
</dbReference>
<dbReference type="RefSeq" id="WP_191685103.1">
    <property type="nucleotide sequence ID" value="NZ_JACSQW010000040.1"/>
</dbReference>
<keyword evidence="5" id="KW-1133">Transmembrane helix</keyword>
<dbReference type="SUPFAM" id="SSF51735">
    <property type="entry name" value="NAD(P)-binding Rossmann-fold domains"/>
    <property type="match status" value="1"/>
</dbReference>
<dbReference type="Pfam" id="PF01370">
    <property type="entry name" value="Epimerase"/>
    <property type="match status" value="1"/>
</dbReference>
<keyword evidence="5" id="KW-0812">Transmembrane</keyword>
<dbReference type="PROSITE" id="PS00061">
    <property type="entry name" value="ADH_SHORT"/>
    <property type="match status" value="1"/>
</dbReference>
<feature type="domain" description="NAD-dependent epimerase/dehydratase" evidence="6">
    <location>
        <begin position="29"/>
        <end position="274"/>
    </location>
</feature>
<comment type="cofactor">
    <cofactor evidence="1">
        <name>NAD(+)</name>
        <dbReference type="ChEBI" id="CHEBI:57540"/>
    </cofactor>
</comment>
<organism evidence="7 8">
    <name type="scientific">Limosilactobacillus avistercoris</name>
    <dbReference type="NCBI Taxonomy" id="2762243"/>
    <lineage>
        <taxon>Bacteria</taxon>
        <taxon>Bacillati</taxon>
        <taxon>Bacillota</taxon>
        <taxon>Bacilli</taxon>
        <taxon>Lactobacillales</taxon>
        <taxon>Lactobacillaceae</taxon>
        <taxon>Limosilactobacillus</taxon>
    </lineage>
</organism>
<dbReference type="InterPro" id="IPR020904">
    <property type="entry name" value="Sc_DH/Rdtase_CS"/>
</dbReference>
<dbReference type="Proteomes" id="UP000616837">
    <property type="component" value="Unassembled WGS sequence"/>
</dbReference>